<sequence length="104" mass="11722">MGTLLSKATYYYYYYYYYRAPLTQRDGIGRVAARGTRSEIHRTAAVTLFEGTASDGRQRRHDAEQHEHTVLAPPTATSERRSHGQHAAATVYGDSDRQEDPGRG</sequence>
<comment type="caution">
    <text evidence="2">The sequence shown here is derived from an EMBL/GenBank/DDBJ whole genome shotgun (WGS) entry which is preliminary data.</text>
</comment>
<proteinExistence type="predicted"/>
<name>A0A9D4YP92_RHISA</name>
<gene>
    <name evidence="2" type="ORF">HPB52_011052</name>
</gene>
<accession>A0A9D4YP92</accession>
<protein>
    <submittedName>
        <fullName evidence="2">Uncharacterized protein</fullName>
    </submittedName>
</protein>
<dbReference type="EMBL" id="JABSTV010001245">
    <property type="protein sequence ID" value="KAH7983324.1"/>
    <property type="molecule type" value="Genomic_DNA"/>
</dbReference>
<reference evidence="2" key="1">
    <citation type="journal article" date="2020" name="Cell">
        <title>Large-Scale Comparative Analyses of Tick Genomes Elucidate Their Genetic Diversity and Vector Capacities.</title>
        <authorList>
            <consortium name="Tick Genome and Microbiome Consortium (TIGMIC)"/>
            <person name="Jia N."/>
            <person name="Wang J."/>
            <person name="Shi W."/>
            <person name="Du L."/>
            <person name="Sun Y."/>
            <person name="Zhan W."/>
            <person name="Jiang J.F."/>
            <person name="Wang Q."/>
            <person name="Zhang B."/>
            <person name="Ji P."/>
            <person name="Bell-Sakyi L."/>
            <person name="Cui X.M."/>
            <person name="Yuan T.T."/>
            <person name="Jiang B.G."/>
            <person name="Yang W.F."/>
            <person name="Lam T.T."/>
            <person name="Chang Q.C."/>
            <person name="Ding S.J."/>
            <person name="Wang X.J."/>
            <person name="Zhu J.G."/>
            <person name="Ruan X.D."/>
            <person name="Zhao L."/>
            <person name="Wei J.T."/>
            <person name="Ye R.Z."/>
            <person name="Que T.C."/>
            <person name="Du C.H."/>
            <person name="Zhou Y.H."/>
            <person name="Cheng J.X."/>
            <person name="Dai P.F."/>
            <person name="Guo W.B."/>
            <person name="Han X.H."/>
            <person name="Huang E.J."/>
            <person name="Li L.F."/>
            <person name="Wei W."/>
            <person name="Gao Y.C."/>
            <person name="Liu J.Z."/>
            <person name="Shao H.Z."/>
            <person name="Wang X."/>
            <person name="Wang C.C."/>
            <person name="Yang T.C."/>
            <person name="Huo Q.B."/>
            <person name="Li W."/>
            <person name="Chen H.Y."/>
            <person name="Chen S.E."/>
            <person name="Zhou L.G."/>
            <person name="Ni X.B."/>
            <person name="Tian J.H."/>
            <person name="Sheng Y."/>
            <person name="Liu T."/>
            <person name="Pan Y.S."/>
            <person name="Xia L.Y."/>
            <person name="Li J."/>
            <person name="Zhao F."/>
            <person name="Cao W.C."/>
        </authorList>
    </citation>
    <scope>NUCLEOTIDE SEQUENCE</scope>
    <source>
        <strain evidence="2">Rsan-2018</strain>
    </source>
</reference>
<feature type="region of interest" description="Disordered" evidence="1">
    <location>
        <begin position="51"/>
        <end position="104"/>
    </location>
</feature>
<keyword evidence="3" id="KW-1185">Reference proteome</keyword>
<reference evidence="2" key="2">
    <citation type="submission" date="2021-09" db="EMBL/GenBank/DDBJ databases">
        <authorList>
            <person name="Jia N."/>
            <person name="Wang J."/>
            <person name="Shi W."/>
            <person name="Du L."/>
            <person name="Sun Y."/>
            <person name="Zhan W."/>
            <person name="Jiang J."/>
            <person name="Wang Q."/>
            <person name="Zhang B."/>
            <person name="Ji P."/>
            <person name="Sakyi L.B."/>
            <person name="Cui X."/>
            <person name="Yuan T."/>
            <person name="Jiang B."/>
            <person name="Yang W."/>
            <person name="Lam T.T.-Y."/>
            <person name="Chang Q."/>
            <person name="Ding S."/>
            <person name="Wang X."/>
            <person name="Zhu J."/>
            <person name="Ruan X."/>
            <person name="Zhao L."/>
            <person name="Wei J."/>
            <person name="Que T."/>
            <person name="Du C."/>
            <person name="Cheng J."/>
            <person name="Dai P."/>
            <person name="Han X."/>
            <person name="Huang E."/>
            <person name="Gao Y."/>
            <person name="Liu J."/>
            <person name="Shao H."/>
            <person name="Ye R."/>
            <person name="Li L."/>
            <person name="Wei W."/>
            <person name="Wang X."/>
            <person name="Wang C."/>
            <person name="Huo Q."/>
            <person name="Li W."/>
            <person name="Guo W."/>
            <person name="Chen H."/>
            <person name="Chen S."/>
            <person name="Zhou L."/>
            <person name="Zhou L."/>
            <person name="Ni X."/>
            <person name="Tian J."/>
            <person name="Zhou Y."/>
            <person name="Sheng Y."/>
            <person name="Liu T."/>
            <person name="Pan Y."/>
            <person name="Xia L."/>
            <person name="Li J."/>
            <person name="Zhao F."/>
            <person name="Cao W."/>
        </authorList>
    </citation>
    <scope>NUCLEOTIDE SEQUENCE</scope>
    <source>
        <strain evidence="2">Rsan-2018</strain>
        <tissue evidence="2">Larvae</tissue>
    </source>
</reference>
<evidence type="ECO:0000313" key="3">
    <source>
        <dbReference type="Proteomes" id="UP000821837"/>
    </source>
</evidence>
<feature type="compositionally biased region" description="Basic and acidic residues" evidence="1">
    <location>
        <begin position="94"/>
        <end position="104"/>
    </location>
</feature>
<evidence type="ECO:0000256" key="1">
    <source>
        <dbReference type="SAM" id="MobiDB-lite"/>
    </source>
</evidence>
<dbReference type="Proteomes" id="UP000821837">
    <property type="component" value="Chromosome 1"/>
</dbReference>
<organism evidence="2 3">
    <name type="scientific">Rhipicephalus sanguineus</name>
    <name type="common">Brown dog tick</name>
    <name type="synonym">Ixodes sanguineus</name>
    <dbReference type="NCBI Taxonomy" id="34632"/>
    <lineage>
        <taxon>Eukaryota</taxon>
        <taxon>Metazoa</taxon>
        <taxon>Ecdysozoa</taxon>
        <taxon>Arthropoda</taxon>
        <taxon>Chelicerata</taxon>
        <taxon>Arachnida</taxon>
        <taxon>Acari</taxon>
        <taxon>Parasitiformes</taxon>
        <taxon>Ixodida</taxon>
        <taxon>Ixodoidea</taxon>
        <taxon>Ixodidae</taxon>
        <taxon>Rhipicephalinae</taxon>
        <taxon>Rhipicephalus</taxon>
        <taxon>Rhipicephalus</taxon>
    </lineage>
</organism>
<evidence type="ECO:0000313" key="2">
    <source>
        <dbReference type="EMBL" id="KAH7983324.1"/>
    </source>
</evidence>
<dbReference type="AlphaFoldDB" id="A0A9D4YP92"/>